<proteinExistence type="predicted"/>
<organism evidence="2 3">
    <name type="scientific">Rhamnella rubrinervis</name>
    <dbReference type="NCBI Taxonomy" id="2594499"/>
    <lineage>
        <taxon>Eukaryota</taxon>
        <taxon>Viridiplantae</taxon>
        <taxon>Streptophyta</taxon>
        <taxon>Embryophyta</taxon>
        <taxon>Tracheophyta</taxon>
        <taxon>Spermatophyta</taxon>
        <taxon>Magnoliopsida</taxon>
        <taxon>eudicotyledons</taxon>
        <taxon>Gunneridae</taxon>
        <taxon>Pentapetalae</taxon>
        <taxon>rosids</taxon>
        <taxon>fabids</taxon>
        <taxon>Rosales</taxon>
        <taxon>Rhamnaceae</taxon>
        <taxon>rhamnoid group</taxon>
        <taxon>Rhamneae</taxon>
        <taxon>Rhamnella</taxon>
    </lineage>
</organism>
<feature type="region of interest" description="Disordered" evidence="1">
    <location>
        <begin position="1"/>
        <end position="27"/>
    </location>
</feature>
<sequence>MAKTGEAGKEKEHEEVEKQVQEDGECSTSVQLDDSSFLSEMNLVIVFCSLCSLSTQENPSFRGSDKEIVQGHEAKACVPRLHTSRRQNHETKLVGRRTHKFHTSVKDSRHGRRM</sequence>
<evidence type="ECO:0000256" key="1">
    <source>
        <dbReference type="SAM" id="MobiDB-lite"/>
    </source>
</evidence>
<dbReference type="EMBL" id="VOIH02000008">
    <property type="protein sequence ID" value="KAF3439896.1"/>
    <property type="molecule type" value="Genomic_DNA"/>
</dbReference>
<evidence type="ECO:0000313" key="2">
    <source>
        <dbReference type="EMBL" id="KAF3439896.1"/>
    </source>
</evidence>
<reference evidence="2" key="1">
    <citation type="submission" date="2020-03" db="EMBL/GenBank/DDBJ databases">
        <title>A high-quality chromosome-level genome assembly of a woody plant with both climbing and erect habits, Rhamnella rubrinervis.</title>
        <authorList>
            <person name="Lu Z."/>
            <person name="Yang Y."/>
            <person name="Zhu X."/>
            <person name="Sun Y."/>
        </authorList>
    </citation>
    <scope>NUCLEOTIDE SEQUENCE</scope>
    <source>
        <strain evidence="2">BYM</strain>
        <tissue evidence="2">Leaf</tissue>
    </source>
</reference>
<feature type="compositionally biased region" description="Basic and acidic residues" evidence="1">
    <location>
        <begin position="1"/>
        <end position="21"/>
    </location>
</feature>
<gene>
    <name evidence="2" type="ORF">FNV43_RR18174</name>
</gene>
<accession>A0A8K0E0A9</accession>
<name>A0A8K0E0A9_9ROSA</name>
<feature type="region of interest" description="Disordered" evidence="1">
    <location>
        <begin position="95"/>
        <end position="114"/>
    </location>
</feature>
<dbReference type="OrthoDB" id="831823at2759"/>
<evidence type="ECO:0000313" key="3">
    <source>
        <dbReference type="Proteomes" id="UP000796880"/>
    </source>
</evidence>
<protein>
    <submittedName>
        <fullName evidence="2">Uncharacterized protein</fullName>
    </submittedName>
</protein>
<dbReference type="Proteomes" id="UP000796880">
    <property type="component" value="Unassembled WGS sequence"/>
</dbReference>
<comment type="caution">
    <text evidence="2">The sequence shown here is derived from an EMBL/GenBank/DDBJ whole genome shotgun (WGS) entry which is preliminary data.</text>
</comment>
<dbReference type="AlphaFoldDB" id="A0A8K0E0A9"/>
<keyword evidence="3" id="KW-1185">Reference proteome</keyword>